<accession>A0A6L6G5Y3</accession>
<comment type="similarity">
    <text evidence="1">Belongs to the LytR/CpsA/Psr (LCP) family.</text>
</comment>
<feature type="compositionally biased region" description="Polar residues" evidence="2">
    <location>
        <begin position="345"/>
        <end position="400"/>
    </location>
</feature>
<dbReference type="InterPro" id="IPR004474">
    <property type="entry name" value="LytR_CpsA_psr"/>
</dbReference>
<organism evidence="5 6">
    <name type="scientific">Streptococcus uberis</name>
    <dbReference type="NCBI Taxonomy" id="1349"/>
    <lineage>
        <taxon>Bacteria</taxon>
        <taxon>Bacillati</taxon>
        <taxon>Bacillota</taxon>
        <taxon>Bacilli</taxon>
        <taxon>Lactobacillales</taxon>
        <taxon>Streptococcaceae</taxon>
        <taxon>Streptococcus</taxon>
    </lineage>
</organism>
<dbReference type="Gene3D" id="3.40.630.190">
    <property type="entry name" value="LCP protein"/>
    <property type="match status" value="1"/>
</dbReference>
<dbReference type="Pfam" id="PF03816">
    <property type="entry name" value="LytR_cpsA_psr"/>
    <property type="match status" value="1"/>
</dbReference>
<protein>
    <submittedName>
        <fullName evidence="5">LytR family transcriptional regulator</fullName>
    </submittedName>
</protein>
<evidence type="ECO:0000256" key="2">
    <source>
        <dbReference type="SAM" id="MobiDB-lite"/>
    </source>
</evidence>
<comment type="caution">
    <text evidence="5">The sequence shown here is derived from an EMBL/GenBank/DDBJ whole genome shotgun (WGS) entry which is preliminary data.</text>
</comment>
<dbReference type="InterPro" id="IPR050922">
    <property type="entry name" value="LytR/CpsA/Psr_CW_biosynth"/>
</dbReference>
<dbReference type="NCBIfam" id="NF047591">
    <property type="entry name" value="transregBrpAStrep"/>
    <property type="match status" value="1"/>
</dbReference>
<feature type="chain" id="PRO_5039277667" evidence="3">
    <location>
        <begin position="24"/>
        <end position="438"/>
    </location>
</feature>
<dbReference type="Proteomes" id="UP000483839">
    <property type="component" value="Unassembled WGS sequence"/>
</dbReference>
<feature type="signal peptide" evidence="3">
    <location>
        <begin position="1"/>
        <end position="23"/>
    </location>
</feature>
<dbReference type="PANTHER" id="PTHR33392">
    <property type="entry name" value="POLYISOPRENYL-TEICHOIC ACID--PEPTIDOGLYCAN TEICHOIC ACID TRANSFERASE TAGU"/>
    <property type="match status" value="1"/>
</dbReference>
<name>A0A6L6G5Y3_STRUB</name>
<evidence type="ECO:0000259" key="4">
    <source>
        <dbReference type="Pfam" id="PF03816"/>
    </source>
</evidence>
<dbReference type="NCBIfam" id="TIGR00350">
    <property type="entry name" value="lytR_cpsA_psr"/>
    <property type="match status" value="1"/>
</dbReference>
<reference evidence="5 6" key="1">
    <citation type="submission" date="2019-11" db="EMBL/GenBank/DDBJ databases">
        <title>Streptococcus uberis isolated from clinical mastitis cases on a southeastern Queensland dairy.</title>
        <authorList>
            <person name="Workentine M.L."/>
            <person name="Price R."/>
            <person name="Olchowy T."/>
        </authorList>
    </citation>
    <scope>NUCLEOTIDE SEQUENCE [LARGE SCALE GENOMIC DNA]</scope>
    <source>
        <strain evidence="5 6">OLC4459-A17</strain>
    </source>
</reference>
<dbReference type="AlphaFoldDB" id="A0A6L6G5Y3"/>
<evidence type="ECO:0000256" key="1">
    <source>
        <dbReference type="ARBA" id="ARBA00006068"/>
    </source>
</evidence>
<keyword evidence="3" id="KW-0732">Signal</keyword>
<feature type="domain" description="Cell envelope-related transcriptional attenuator" evidence="4">
    <location>
        <begin position="81"/>
        <end position="237"/>
    </location>
</feature>
<gene>
    <name evidence="5" type="ORF">GKS16_00885</name>
</gene>
<feature type="region of interest" description="Disordered" evidence="2">
    <location>
        <begin position="344"/>
        <end position="438"/>
    </location>
</feature>
<feature type="compositionally biased region" description="Low complexity" evidence="2">
    <location>
        <begin position="415"/>
        <end position="438"/>
    </location>
</feature>
<dbReference type="EMBL" id="WLXI01000005">
    <property type="protein sequence ID" value="MTD00841.1"/>
    <property type="molecule type" value="Genomic_DNA"/>
</dbReference>
<sequence>MKIGKKIFLMLSAIILTSVLALAVYATSAYTFSTGELSKTFKDFGTPGSKSTAISQTKPFSILLMGVDTGSSERKSKWEGNSDSMILVTINPKTKKTTMTSLERDILISLTGPSSNDMNGAEAKLNAAYAAGGAEMAIMTVQDLLNIKIDNYVRINMQGLVDLVDAVGGITVTNEFDFPISIADNEPEYQAKVEPGTHKINGEQALVYARMRYDDPEGDYGRQKRQRIVIQKVLQKILALNSVTSYRKILQAVSNNMQTNIEISSSTIPKLLGYADALKSIKSYQLKGEGETLADGGSYQIVTEEHLLEVQNRIRKQLGLTELTQLKTSAITYEELYGISKATHTESSSTGDMSSVPSNNQSSTYSESNSAGTYYSAPNNSVTIIPPESSNQTYSSSVSGTVPADPTTGTISGNSGAVSPASPPSTVTPGTGVTTQNP</sequence>
<evidence type="ECO:0000256" key="3">
    <source>
        <dbReference type="SAM" id="SignalP"/>
    </source>
</evidence>
<dbReference type="RefSeq" id="WP_154617044.1">
    <property type="nucleotide sequence ID" value="NZ_JADFAX010000005.1"/>
</dbReference>
<dbReference type="PANTHER" id="PTHR33392:SF6">
    <property type="entry name" value="POLYISOPRENYL-TEICHOIC ACID--PEPTIDOGLYCAN TEICHOIC ACID TRANSFERASE TAGU"/>
    <property type="match status" value="1"/>
</dbReference>
<evidence type="ECO:0000313" key="6">
    <source>
        <dbReference type="Proteomes" id="UP000483839"/>
    </source>
</evidence>
<proteinExistence type="inferred from homology"/>
<evidence type="ECO:0000313" key="5">
    <source>
        <dbReference type="EMBL" id="MTD00841.1"/>
    </source>
</evidence>